<protein>
    <submittedName>
        <fullName evidence="2">Helix-turn-helix transcriptional regulator</fullName>
    </submittedName>
</protein>
<reference evidence="2 3" key="1">
    <citation type="submission" date="2023-12" db="EMBL/GenBank/DDBJ databases">
        <title>A. evansii MAY27, complete genome.</title>
        <authorList>
            <person name="Wang Y."/>
        </authorList>
    </citation>
    <scope>NUCLEOTIDE SEQUENCE [LARGE SCALE GENOMIC DNA]</scope>
    <source>
        <strain evidence="2 3">MAY27</strain>
    </source>
</reference>
<name>A0ABZ1AQE9_AROEV</name>
<dbReference type="InterPro" id="IPR001387">
    <property type="entry name" value="Cro/C1-type_HTH"/>
</dbReference>
<evidence type="ECO:0000259" key="1">
    <source>
        <dbReference type="PROSITE" id="PS50943"/>
    </source>
</evidence>
<dbReference type="RefSeq" id="WP_407279191.1">
    <property type="nucleotide sequence ID" value="NZ_CP141259.1"/>
</dbReference>
<organism evidence="2 3">
    <name type="scientific">Aromatoleum evansii</name>
    <name type="common">Azoarcus evansii</name>
    <dbReference type="NCBI Taxonomy" id="59406"/>
    <lineage>
        <taxon>Bacteria</taxon>
        <taxon>Pseudomonadati</taxon>
        <taxon>Pseudomonadota</taxon>
        <taxon>Betaproteobacteria</taxon>
        <taxon>Rhodocyclales</taxon>
        <taxon>Rhodocyclaceae</taxon>
        <taxon>Aromatoleum</taxon>
    </lineage>
</organism>
<sequence>MRIFGEFIRQAREAILQGDRRFSLRQVATRIGIEPAYLSKIERGVFPPPSEEVIVKLAEVLGEDKDILLAMAGKLSSDLQQIIMQRPKLFAELLRQLREVPDHAILRVVREVKDGQW</sequence>
<proteinExistence type="predicted"/>
<evidence type="ECO:0000313" key="2">
    <source>
        <dbReference type="EMBL" id="WRL46348.1"/>
    </source>
</evidence>
<dbReference type="InterPro" id="IPR010982">
    <property type="entry name" value="Lambda_DNA-bd_dom_sf"/>
</dbReference>
<dbReference type="Proteomes" id="UP001626593">
    <property type="component" value="Chromosome"/>
</dbReference>
<keyword evidence="3" id="KW-1185">Reference proteome</keyword>
<dbReference type="Gene3D" id="1.10.260.40">
    <property type="entry name" value="lambda repressor-like DNA-binding domains"/>
    <property type="match status" value="1"/>
</dbReference>
<dbReference type="CDD" id="cd00093">
    <property type="entry name" value="HTH_XRE"/>
    <property type="match status" value="1"/>
</dbReference>
<accession>A0ABZ1AQE9</accession>
<evidence type="ECO:0000313" key="3">
    <source>
        <dbReference type="Proteomes" id="UP001626593"/>
    </source>
</evidence>
<gene>
    <name evidence="2" type="ORF">U5817_24655</name>
</gene>
<dbReference type="PROSITE" id="PS50943">
    <property type="entry name" value="HTH_CROC1"/>
    <property type="match status" value="1"/>
</dbReference>
<feature type="domain" description="HTH cro/C1-type" evidence="1">
    <location>
        <begin position="8"/>
        <end position="68"/>
    </location>
</feature>
<dbReference type="SMART" id="SM00530">
    <property type="entry name" value="HTH_XRE"/>
    <property type="match status" value="1"/>
</dbReference>
<dbReference type="SUPFAM" id="SSF47413">
    <property type="entry name" value="lambda repressor-like DNA-binding domains"/>
    <property type="match status" value="1"/>
</dbReference>
<dbReference type="Pfam" id="PF13560">
    <property type="entry name" value="HTH_31"/>
    <property type="match status" value="1"/>
</dbReference>
<dbReference type="EMBL" id="CP141259">
    <property type="protein sequence ID" value="WRL46348.1"/>
    <property type="molecule type" value="Genomic_DNA"/>
</dbReference>